<keyword evidence="2" id="KW-0645">Protease</keyword>
<dbReference type="PANTHER" id="PTHR31817">
    <property type="match status" value="1"/>
</dbReference>
<dbReference type="SMART" id="SM01154">
    <property type="entry name" value="DUF1704"/>
    <property type="match status" value="1"/>
</dbReference>
<evidence type="ECO:0000256" key="4">
    <source>
        <dbReference type="ARBA" id="ARBA00023049"/>
    </source>
</evidence>
<dbReference type="Gene3D" id="3.40.630.40">
    <property type="entry name" value="Zn-dependent exopeptidases"/>
    <property type="match status" value="1"/>
</dbReference>
<keyword evidence="4" id="KW-0482">Metalloprotease</keyword>
<organism evidence="5 6">
    <name type="scientific">Moritella marina ATCC 15381</name>
    <dbReference type="NCBI Taxonomy" id="1202962"/>
    <lineage>
        <taxon>Bacteria</taxon>
        <taxon>Pseudomonadati</taxon>
        <taxon>Pseudomonadota</taxon>
        <taxon>Gammaproteobacteria</taxon>
        <taxon>Alteromonadales</taxon>
        <taxon>Moritellaceae</taxon>
        <taxon>Moritella</taxon>
    </lineage>
</organism>
<sequence length="659" mass="75081">MQQLTEKAILNNIRKQIPFTAQLEDGCLTLRISEYQPHIATAIHHGHQIRESLSQHILLTEQERYYEEDPFTGDFISSQPIVLQVEDSRYEYDLNRPLAECVYKTAWGKDIWSDTLPTSEIALSKAKHSRYYRILKCLISTLEAKFGLCLLYDIHAYNYQRIEAKTPTFNIGTQQLNSRHWRKVLDNIQRKLKHIELPNITVSVAENDVFKGLGYQASFVTEHFRNTLIMPIEVKKVYMNEMGGESFPLVIEKLKEGMKTAINEHAAATITHYSKGKRKPLRHVLSSSLPTEVVKLDKDLYALARGINTLNYITPKNLKQEKKRFLHNPFSYQPNFTYRQLDIDPYKFKENLYRLPVETILDADIQKLYRTVIEQLAMRIDLLASIGTEQFLYNSLRYYGEPNKEDISNAKFILHACEYLPIMDASIDAAGAVAAFQQAAAEYGVKCKVVEAKNMIARAMVSGRTIKVNNECSFNDTDLNALIHHELGVHLLTTANAEVQPLHIFKLGLPGNTHAQEGLAILCEYLSGNLPLHRLKTLALRVIAVSKMVAGESFNQCYLDLINGHNVTIDDAFTITLRAYRGGGFTKDYLYLRGLKEALQMYKQGDISSLFIGKTGFNSKILLDELIARGILKSPHYVPKALSMKSEEDTIMTFILDCI</sequence>
<dbReference type="RefSeq" id="WP_019440067.1">
    <property type="nucleotide sequence ID" value="NZ_ALOE01000006.1"/>
</dbReference>
<evidence type="ECO:0000256" key="2">
    <source>
        <dbReference type="ARBA" id="ARBA00022670"/>
    </source>
</evidence>
<proteinExistence type="predicted"/>
<dbReference type="Proteomes" id="UP000327424">
    <property type="component" value="Chromosome"/>
</dbReference>
<dbReference type="AlphaFoldDB" id="A0A5J6WKV5"/>
<dbReference type="GO" id="GO:0006508">
    <property type="term" value="P:proteolysis"/>
    <property type="evidence" value="ECO:0007669"/>
    <property type="project" value="UniProtKB-KW"/>
</dbReference>
<dbReference type="InterPro" id="IPR012548">
    <property type="entry name" value="MATCAP"/>
</dbReference>
<reference evidence="5 6" key="1">
    <citation type="submission" date="2019-09" db="EMBL/GenBank/DDBJ databases">
        <title>Hybrid Assembly of the complete Genome of the Deep-Sea Bacterium Moritella marina from long Nanopore and Illumina reads.</title>
        <authorList>
            <person name="Magin S."/>
            <person name="Georgoulis A."/>
            <person name="Papadimitriou K."/>
            <person name="Iliakis G."/>
            <person name="Vorgias C.E."/>
        </authorList>
    </citation>
    <scope>NUCLEOTIDE SEQUENCE [LARGE SCALE GENOMIC DNA]</scope>
    <source>
        <strain evidence="5 6">MP-1</strain>
    </source>
</reference>
<dbReference type="NCBIfam" id="TIGR02421">
    <property type="entry name" value="QEGLA"/>
    <property type="match status" value="1"/>
</dbReference>
<dbReference type="KEGG" id="mmaa:FR932_07525"/>
<keyword evidence="6" id="KW-1185">Reference proteome</keyword>
<dbReference type="Pfam" id="PF05013">
    <property type="entry name" value="FGase"/>
    <property type="match status" value="1"/>
</dbReference>
<evidence type="ECO:0000313" key="5">
    <source>
        <dbReference type="EMBL" id="QFI37710.1"/>
    </source>
</evidence>
<name>A0A5J6WKV5_MORMI</name>
<dbReference type="OrthoDB" id="9785840at2"/>
<dbReference type="PANTHER" id="PTHR31817:SF0">
    <property type="entry name" value="CHROMOSOME UNDETERMINED SCAFFOLD_67, WHOLE GENOME SHOTGUN SEQUENCE"/>
    <property type="match status" value="1"/>
</dbReference>
<dbReference type="Pfam" id="PF08014">
    <property type="entry name" value="MATCAP"/>
    <property type="match status" value="1"/>
</dbReference>
<keyword evidence="3" id="KW-0378">Hydrolase</keyword>
<evidence type="ECO:0000256" key="3">
    <source>
        <dbReference type="ARBA" id="ARBA00022801"/>
    </source>
</evidence>
<accession>A0A5J6WKV5</accession>
<protein>
    <submittedName>
        <fullName evidence="5">Flavohemoglobin expression-modulating QEGLA motif protein</fullName>
    </submittedName>
</protein>
<dbReference type="EMBL" id="CP044399">
    <property type="protein sequence ID" value="QFI37710.1"/>
    <property type="molecule type" value="Genomic_DNA"/>
</dbReference>
<dbReference type="GO" id="GO:0080164">
    <property type="term" value="P:regulation of nitric oxide metabolic process"/>
    <property type="evidence" value="ECO:0007669"/>
    <property type="project" value="TreeGrafter"/>
</dbReference>
<gene>
    <name evidence="5" type="ORF">FR932_07525</name>
</gene>
<evidence type="ECO:0000256" key="1">
    <source>
        <dbReference type="ARBA" id="ARBA00001947"/>
    </source>
</evidence>
<dbReference type="GO" id="GO:0008237">
    <property type="term" value="F:metallopeptidase activity"/>
    <property type="evidence" value="ECO:0007669"/>
    <property type="project" value="UniProtKB-KW"/>
</dbReference>
<dbReference type="InterPro" id="IPR007709">
    <property type="entry name" value="N-FG_amidohydro"/>
</dbReference>
<comment type="cofactor">
    <cofactor evidence="1">
        <name>Zn(2+)</name>
        <dbReference type="ChEBI" id="CHEBI:29105"/>
    </cofactor>
</comment>
<dbReference type="SUPFAM" id="SSF53187">
    <property type="entry name" value="Zn-dependent exopeptidases"/>
    <property type="match status" value="1"/>
</dbReference>
<evidence type="ECO:0000313" key="6">
    <source>
        <dbReference type="Proteomes" id="UP000327424"/>
    </source>
</evidence>
<dbReference type="InterPro" id="IPR012656">
    <property type="entry name" value="CHP02421_QEGLA"/>
</dbReference>